<sequence length="93" mass="10579">MSVSVARRHEPRDTTPLPTRKFLSNNVSPSSANITNRDTINQRQSLKDNLKYTLRQLFPIHIRKLLLLPPFISPSIHQSSMTLQIANNSVNTT</sequence>
<feature type="region of interest" description="Disordered" evidence="1">
    <location>
        <begin position="1"/>
        <end position="40"/>
    </location>
</feature>
<dbReference type="EMBL" id="VIEB01000550">
    <property type="protein sequence ID" value="TQD87017.1"/>
    <property type="molecule type" value="Genomic_DNA"/>
</dbReference>
<dbReference type="AlphaFoldDB" id="A0A540LKK8"/>
<proteinExistence type="predicted"/>
<keyword evidence="3" id="KW-1185">Reference proteome</keyword>
<reference evidence="2 3" key="1">
    <citation type="journal article" date="2019" name="G3 (Bethesda)">
        <title>Sequencing of a Wild Apple (Malus baccata) Genome Unravels the Differences Between Cultivated and Wild Apple Species Regarding Disease Resistance and Cold Tolerance.</title>
        <authorList>
            <person name="Chen X."/>
        </authorList>
    </citation>
    <scope>NUCLEOTIDE SEQUENCE [LARGE SCALE GENOMIC DNA]</scope>
    <source>
        <strain evidence="3">cv. Shandingzi</strain>
        <tissue evidence="2">Leaves</tissue>
    </source>
</reference>
<organism evidence="2 3">
    <name type="scientific">Malus baccata</name>
    <name type="common">Siberian crab apple</name>
    <name type="synonym">Pyrus baccata</name>
    <dbReference type="NCBI Taxonomy" id="106549"/>
    <lineage>
        <taxon>Eukaryota</taxon>
        <taxon>Viridiplantae</taxon>
        <taxon>Streptophyta</taxon>
        <taxon>Embryophyta</taxon>
        <taxon>Tracheophyta</taxon>
        <taxon>Spermatophyta</taxon>
        <taxon>Magnoliopsida</taxon>
        <taxon>eudicotyledons</taxon>
        <taxon>Gunneridae</taxon>
        <taxon>Pentapetalae</taxon>
        <taxon>rosids</taxon>
        <taxon>fabids</taxon>
        <taxon>Rosales</taxon>
        <taxon>Rosaceae</taxon>
        <taxon>Amygdaloideae</taxon>
        <taxon>Maleae</taxon>
        <taxon>Malus</taxon>
    </lineage>
</organism>
<comment type="caution">
    <text evidence="2">The sequence shown here is derived from an EMBL/GenBank/DDBJ whole genome shotgun (WGS) entry which is preliminary data.</text>
</comment>
<gene>
    <name evidence="2" type="ORF">C1H46_027400</name>
</gene>
<name>A0A540LKK8_MALBA</name>
<protein>
    <submittedName>
        <fullName evidence="2">Uncharacterized protein</fullName>
    </submittedName>
</protein>
<feature type="compositionally biased region" description="Polar residues" evidence="1">
    <location>
        <begin position="22"/>
        <end position="40"/>
    </location>
</feature>
<accession>A0A540LKK8</accession>
<evidence type="ECO:0000313" key="3">
    <source>
        <dbReference type="Proteomes" id="UP000315295"/>
    </source>
</evidence>
<evidence type="ECO:0000313" key="2">
    <source>
        <dbReference type="EMBL" id="TQD87017.1"/>
    </source>
</evidence>
<dbReference type="Proteomes" id="UP000315295">
    <property type="component" value="Unassembled WGS sequence"/>
</dbReference>
<evidence type="ECO:0000256" key="1">
    <source>
        <dbReference type="SAM" id="MobiDB-lite"/>
    </source>
</evidence>